<dbReference type="RefSeq" id="WP_260643627.1">
    <property type="nucleotide sequence ID" value="NZ_CP104003.1"/>
</dbReference>
<dbReference type="GeneID" id="74942659"/>
<dbReference type="SUPFAM" id="SSF50952">
    <property type="entry name" value="Soluble quinoprotein glucose dehydrogenase"/>
    <property type="match status" value="1"/>
</dbReference>
<organism evidence="4 5">
    <name type="scientific">Salinirubellus salinus</name>
    <dbReference type="NCBI Taxonomy" id="1364945"/>
    <lineage>
        <taxon>Archaea</taxon>
        <taxon>Methanobacteriati</taxon>
        <taxon>Methanobacteriota</taxon>
        <taxon>Stenosarchaea group</taxon>
        <taxon>Halobacteria</taxon>
        <taxon>Halobacteriales</taxon>
        <taxon>Natronomonadaceae</taxon>
        <taxon>Salinirubellus</taxon>
    </lineage>
</organism>
<name>A0A9E7R8J1_9EURY</name>
<accession>A0A9E7R8J1</accession>
<protein>
    <submittedName>
        <fullName evidence="4">PQQ-dependent sugar dehydrogenase</fullName>
    </submittedName>
</protein>
<evidence type="ECO:0000313" key="4">
    <source>
        <dbReference type="EMBL" id="UWM56513.1"/>
    </source>
</evidence>
<feature type="compositionally biased region" description="Polar residues" evidence="1">
    <location>
        <begin position="449"/>
        <end position="459"/>
    </location>
</feature>
<dbReference type="InterPro" id="IPR011041">
    <property type="entry name" value="Quinoprot_gluc/sorb_DH_b-prop"/>
</dbReference>
<dbReference type="Proteomes" id="UP001057580">
    <property type="component" value="Chromosome"/>
</dbReference>
<keyword evidence="2" id="KW-1133">Transmembrane helix</keyword>
<dbReference type="Pfam" id="PF07995">
    <property type="entry name" value="GSDH"/>
    <property type="match status" value="1"/>
</dbReference>
<dbReference type="InterPro" id="IPR006311">
    <property type="entry name" value="TAT_signal"/>
</dbReference>
<feature type="transmembrane region" description="Helical" evidence="2">
    <location>
        <begin position="475"/>
        <end position="494"/>
    </location>
</feature>
<gene>
    <name evidence="4" type="ORF">N0B31_09515</name>
</gene>
<feature type="region of interest" description="Disordered" evidence="1">
    <location>
        <begin position="417"/>
        <end position="473"/>
    </location>
</feature>
<dbReference type="Gene3D" id="2.120.10.30">
    <property type="entry name" value="TolB, C-terminal domain"/>
    <property type="match status" value="1"/>
</dbReference>
<dbReference type="AlphaFoldDB" id="A0A9E7R8J1"/>
<feature type="compositionally biased region" description="Low complexity" evidence="1">
    <location>
        <begin position="424"/>
        <end position="448"/>
    </location>
</feature>
<keyword evidence="2" id="KW-0812">Transmembrane</keyword>
<evidence type="ECO:0000256" key="1">
    <source>
        <dbReference type="SAM" id="MobiDB-lite"/>
    </source>
</evidence>
<dbReference type="KEGG" id="ssai:N0B31_09515"/>
<dbReference type="EMBL" id="CP104003">
    <property type="protein sequence ID" value="UWM56513.1"/>
    <property type="molecule type" value="Genomic_DNA"/>
</dbReference>
<keyword evidence="5" id="KW-1185">Reference proteome</keyword>
<reference evidence="4" key="1">
    <citation type="submission" date="2022-09" db="EMBL/GenBank/DDBJ databases">
        <title>Diverse halophilic archaea isolated from saline environments.</title>
        <authorList>
            <person name="Cui H.-L."/>
        </authorList>
    </citation>
    <scope>NUCLEOTIDE SEQUENCE</scope>
    <source>
        <strain evidence="4">ZS-35-S2</strain>
    </source>
</reference>
<dbReference type="InterPro" id="IPR012938">
    <property type="entry name" value="Glc/Sorbosone_DH"/>
</dbReference>
<keyword evidence="2" id="KW-0472">Membrane</keyword>
<sequence>MGPPLTRRRALGLGSAALAAGVTGRLGTTPPRLDTFQSGPAVRLDPVVEGLEAPLAFETAPGSDAFYVAEQTGRVRVVEDGTVTGTFLDVRDRMTAPQGERGLLGIAFHPAYAENGTVYVRYSAPRRSGTPSEFSHTFVLSEFVAPDRETVDPSTERTLLELPEPQGNHNAGAVAFGPDGYLYVGTGDGGGGGDEGTGHVEDWYDAVPGGNGQDVTENLLGSILRIDVDGRTDGRPYGIPEDNPLVGRDGLDEHWAWGLRNPWRFSFAPDGRLVVADVGQSGYEEVNVVERGGNYGWNVREGRHCYGAESCPTDSPTGPLVDPVLEYPHSGAEVSGNAVIGGYVHRGRLPGLVGEYVFGDFTGGLFAATPEGDDWPVRRLRVTNTDDGRPPSPLLAFGEDRAGNLYACLSNGTVYRLAPPEGQTPVPTDARTPTPTADDPDGGQTDAAFTTTPGGSATVTEPRETTPGGSGGDGAGFGVLATLVAVVLGAAAAARRRTE</sequence>
<feature type="domain" description="Glucose/Sorbosone dehydrogenase" evidence="3">
    <location>
        <begin position="51"/>
        <end position="342"/>
    </location>
</feature>
<dbReference type="InterPro" id="IPR011042">
    <property type="entry name" value="6-blade_b-propeller_TolB-like"/>
</dbReference>
<evidence type="ECO:0000259" key="3">
    <source>
        <dbReference type="Pfam" id="PF07995"/>
    </source>
</evidence>
<evidence type="ECO:0000313" key="5">
    <source>
        <dbReference type="Proteomes" id="UP001057580"/>
    </source>
</evidence>
<dbReference type="PANTHER" id="PTHR19328:SF75">
    <property type="entry name" value="ALDOSE SUGAR DEHYDROGENASE YLII"/>
    <property type="match status" value="1"/>
</dbReference>
<evidence type="ECO:0000256" key="2">
    <source>
        <dbReference type="SAM" id="Phobius"/>
    </source>
</evidence>
<dbReference type="PROSITE" id="PS51318">
    <property type="entry name" value="TAT"/>
    <property type="match status" value="1"/>
</dbReference>
<proteinExistence type="predicted"/>
<dbReference type="PANTHER" id="PTHR19328">
    <property type="entry name" value="HEDGEHOG-INTERACTING PROTEIN"/>
    <property type="match status" value="1"/>
</dbReference>